<feature type="domain" description="Cytochrome c" evidence="11">
    <location>
        <begin position="213"/>
        <end position="341"/>
    </location>
</feature>
<evidence type="ECO:0000256" key="1">
    <source>
        <dbReference type="ARBA" id="ARBA00004418"/>
    </source>
</evidence>
<dbReference type="Proteomes" id="UP000010796">
    <property type="component" value="Chromosome"/>
</dbReference>
<protein>
    <submittedName>
        <fullName evidence="12">Cytochrome c peroxidase</fullName>
    </submittedName>
</protein>
<evidence type="ECO:0000256" key="4">
    <source>
        <dbReference type="ARBA" id="ARBA00022729"/>
    </source>
</evidence>
<dbReference type="GO" id="GO:0020037">
    <property type="term" value="F:heme binding"/>
    <property type="evidence" value="ECO:0007669"/>
    <property type="project" value="InterPro"/>
</dbReference>
<keyword evidence="3 9" id="KW-0479">Metal-binding</keyword>
<reference evidence="13" key="1">
    <citation type="submission" date="2012-02" db="EMBL/GenBank/DDBJ databases">
        <title>The complete genome of Echinicola vietnamensis DSM 17526.</title>
        <authorList>
            <person name="Lucas S."/>
            <person name="Copeland A."/>
            <person name="Lapidus A."/>
            <person name="Glavina del Rio T."/>
            <person name="Dalin E."/>
            <person name="Tice H."/>
            <person name="Bruce D."/>
            <person name="Goodwin L."/>
            <person name="Pitluck S."/>
            <person name="Peters L."/>
            <person name="Ovchinnikova G."/>
            <person name="Teshima H."/>
            <person name="Kyrpides N."/>
            <person name="Mavromatis K."/>
            <person name="Ivanova N."/>
            <person name="Brettin T."/>
            <person name="Detter J.C."/>
            <person name="Han C."/>
            <person name="Larimer F."/>
            <person name="Land M."/>
            <person name="Hauser L."/>
            <person name="Markowitz V."/>
            <person name="Cheng J.-F."/>
            <person name="Hugenholtz P."/>
            <person name="Woyke T."/>
            <person name="Wu D."/>
            <person name="Brambilla E."/>
            <person name="Klenk H.-P."/>
            <person name="Eisen J.A."/>
        </authorList>
    </citation>
    <scope>NUCLEOTIDE SEQUENCE [LARGE SCALE GENOMIC DNA]</scope>
    <source>
        <strain evidence="13">DSM 17526 / LMG 23754 / KMM 6221</strain>
    </source>
</reference>
<feature type="binding site" description="axial binding residue" evidence="9">
    <location>
        <position position="230"/>
    </location>
    <ligand>
        <name>heme c</name>
        <dbReference type="ChEBI" id="CHEBI:61717"/>
        <label>2</label>
    </ligand>
    <ligandPart>
        <name>Fe</name>
        <dbReference type="ChEBI" id="CHEBI:18248"/>
    </ligandPart>
</feature>
<dbReference type="PIRSF" id="PIRSF000294">
    <property type="entry name" value="Cytochrome-c_peroxidase"/>
    <property type="match status" value="1"/>
</dbReference>
<keyword evidence="5" id="KW-0574">Periplasm</keyword>
<dbReference type="KEGG" id="evi:Echvi_4023"/>
<feature type="binding site" description="covalent" evidence="8">
    <location>
        <position position="226"/>
    </location>
    <ligand>
        <name>heme c</name>
        <dbReference type="ChEBI" id="CHEBI:61717"/>
        <label>2</label>
    </ligand>
</feature>
<dbReference type="GO" id="GO:0004130">
    <property type="term" value="F:cytochrome-c peroxidase activity"/>
    <property type="evidence" value="ECO:0007669"/>
    <property type="project" value="TreeGrafter"/>
</dbReference>
<sequence>MKTTVTYRLILALAVGSLLSGCLQDAAETMKPNPEYYLPEVSATLQQPAFPQPSRNPISEEGVLLGKTLFYDPRLSANGQVACSSCHLPALAFGDGVDLTAAGVSGKTLHRHSPTLFNLAWHDGLFWDGGATNLESLVFGPLTHPDEMGADLNKVIPYLRESPAYPSLFKAAFQTDSITSALMGRALAQFVRTLISQDSRYDQWKRNEATLSEEEIQGYRLYQQHCSSCHKEGLFTDLRYHNNGLDQTYPDPYELEGLLLGRYRISFDEMDRGAYKTPSLRNLLFTAPYMHDGRFATLDEVLDHYEKGIQLNESLAPELENGIRLSHTEREALLAFLATLSDHQFIHNKAYQE</sequence>
<keyword evidence="7 9" id="KW-0408">Iron</keyword>
<dbReference type="InterPro" id="IPR004852">
    <property type="entry name" value="Di-haem_cyt_c_peroxidsae"/>
</dbReference>
<dbReference type="GO" id="GO:0009055">
    <property type="term" value="F:electron transfer activity"/>
    <property type="evidence" value="ECO:0007669"/>
    <property type="project" value="InterPro"/>
</dbReference>
<keyword evidence="4 10" id="KW-0732">Signal</keyword>
<evidence type="ECO:0000256" key="7">
    <source>
        <dbReference type="ARBA" id="ARBA00023004"/>
    </source>
</evidence>
<evidence type="ECO:0000313" key="13">
    <source>
        <dbReference type="Proteomes" id="UP000010796"/>
    </source>
</evidence>
<comment type="subcellular location">
    <subcellularLocation>
        <location evidence="1">Periplasm</location>
    </subcellularLocation>
</comment>
<gene>
    <name evidence="12" type="ordered locus">Echvi_4023</name>
</gene>
<dbReference type="PANTHER" id="PTHR30600:SF10">
    <property type="entry name" value="BLL6722 PROTEIN"/>
    <property type="match status" value="1"/>
</dbReference>
<dbReference type="AlphaFoldDB" id="L0G5W1"/>
<feature type="chain" id="PRO_5003942288" evidence="10">
    <location>
        <begin position="27"/>
        <end position="353"/>
    </location>
</feature>
<organism evidence="12 13">
    <name type="scientific">Echinicola vietnamensis (strain DSM 17526 / LMG 23754 / KMM 6221)</name>
    <dbReference type="NCBI Taxonomy" id="926556"/>
    <lineage>
        <taxon>Bacteria</taxon>
        <taxon>Pseudomonadati</taxon>
        <taxon>Bacteroidota</taxon>
        <taxon>Cytophagia</taxon>
        <taxon>Cytophagales</taxon>
        <taxon>Cyclobacteriaceae</taxon>
        <taxon>Echinicola</taxon>
    </lineage>
</organism>
<keyword evidence="12" id="KW-0575">Peroxidase</keyword>
<evidence type="ECO:0000256" key="5">
    <source>
        <dbReference type="ARBA" id="ARBA00022764"/>
    </source>
</evidence>
<dbReference type="InterPro" id="IPR009056">
    <property type="entry name" value="Cyt_c-like_dom"/>
</dbReference>
<dbReference type="eggNOG" id="COG1858">
    <property type="taxonomic scope" value="Bacteria"/>
</dbReference>
<keyword evidence="13" id="KW-1185">Reference proteome</keyword>
<feature type="binding site" description="covalent" evidence="8">
    <location>
        <position position="86"/>
    </location>
    <ligand>
        <name>heme c</name>
        <dbReference type="ChEBI" id="CHEBI:61717"/>
        <label>1</label>
    </ligand>
</feature>
<dbReference type="STRING" id="926556.Echvi_4023"/>
<proteinExistence type="predicted"/>
<dbReference type="GO" id="GO:0046872">
    <property type="term" value="F:metal ion binding"/>
    <property type="evidence" value="ECO:0007669"/>
    <property type="project" value="UniProtKB-KW"/>
</dbReference>
<name>L0G5W1_ECHVK</name>
<dbReference type="Pfam" id="PF03150">
    <property type="entry name" value="CCP_MauG"/>
    <property type="match status" value="1"/>
</dbReference>
<dbReference type="PROSITE" id="PS51257">
    <property type="entry name" value="PROKAR_LIPOPROTEIN"/>
    <property type="match status" value="1"/>
</dbReference>
<dbReference type="InterPro" id="IPR051395">
    <property type="entry name" value="Cytochrome_c_Peroxidase/MauG"/>
</dbReference>
<comment type="PTM">
    <text evidence="8">Binds 2 heme groups per subunit.</text>
</comment>
<dbReference type="InterPro" id="IPR026259">
    <property type="entry name" value="MauG/Cytc_peroxidase"/>
</dbReference>
<evidence type="ECO:0000256" key="10">
    <source>
        <dbReference type="SAM" id="SignalP"/>
    </source>
</evidence>
<dbReference type="RefSeq" id="WP_015267767.1">
    <property type="nucleotide sequence ID" value="NC_019904.1"/>
</dbReference>
<evidence type="ECO:0000256" key="9">
    <source>
        <dbReference type="PIRSR" id="PIRSR000294-2"/>
    </source>
</evidence>
<feature type="binding site" description="covalent" evidence="8">
    <location>
        <position position="83"/>
    </location>
    <ligand>
        <name>heme c</name>
        <dbReference type="ChEBI" id="CHEBI:61717"/>
        <label>1</label>
    </ligand>
</feature>
<evidence type="ECO:0000256" key="6">
    <source>
        <dbReference type="ARBA" id="ARBA00023002"/>
    </source>
</evidence>
<evidence type="ECO:0000256" key="3">
    <source>
        <dbReference type="ARBA" id="ARBA00022723"/>
    </source>
</evidence>
<dbReference type="GO" id="GO:0042597">
    <property type="term" value="C:periplasmic space"/>
    <property type="evidence" value="ECO:0007669"/>
    <property type="project" value="UniProtKB-SubCell"/>
</dbReference>
<feature type="binding site" description="axial binding residue" evidence="9">
    <location>
        <position position="87"/>
    </location>
    <ligand>
        <name>heme c</name>
        <dbReference type="ChEBI" id="CHEBI:61717"/>
        <label>1</label>
    </ligand>
    <ligandPart>
        <name>Fe</name>
        <dbReference type="ChEBI" id="CHEBI:18248"/>
    </ligandPart>
</feature>
<dbReference type="PROSITE" id="PS51007">
    <property type="entry name" value="CYTC"/>
    <property type="match status" value="1"/>
</dbReference>
<dbReference type="PATRIC" id="fig|926556.3.peg.4237"/>
<keyword evidence="6" id="KW-0560">Oxidoreductase</keyword>
<evidence type="ECO:0000256" key="2">
    <source>
        <dbReference type="ARBA" id="ARBA00022617"/>
    </source>
</evidence>
<accession>L0G5W1</accession>
<dbReference type="InterPro" id="IPR036909">
    <property type="entry name" value="Cyt_c-like_dom_sf"/>
</dbReference>
<dbReference type="Gene3D" id="1.10.760.10">
    <property type="entry name" value="Cytochrome c-like domain"/>
    <property type="match status" value="2"/>
</dbReference>
<dbReference type="EMBL" id="CP003346">
    <property type="protein sequence ID" value="AGA80230.1"/>
    <property type="molecule type" value="Genomic_DNA"/>
</dbReference>
<feature type="signal peptide" evidence="10">
    <location>
        <begin position="1"/>
        <end position="26"/>
    </location>
</feature>
<evidence type="ECO:0000313" key="12">
    <source>
        <dbReference type="EMBL" id="AGA80230.1"/>
    </source>
</evidence>
<evidence type="ECO:0000256" key="8">
    <source>
        <dbReference type="PIRSR" id="PIRSR000294-1"/>
    </source>
</evidence>
<dbReference type="PANTHER" id="PTHR30600">
    <property type="entry name" value="CYTOCHROME C PEROXIDASE-RELATED"/>
    <property type="match status" value="1"/>
</dbReference>
<dbReference type="HOGENOM" id="CLU_034652_3_3_10"/>
<evidence type="ECO:0000259" key="11">
    <source>
        <dbReference type="PROSITE" id="PS51007"/>
    </source>
</evidence>
<comment type="cofactor">
    <cofactor evidence="8">
        <name>heme</name>
        <dbReference type="ChEBI" id="CHEBI:30413"/>
    </cofactor>
    <text evidence="8">Binds 2 heme groups.</text>
</comment>
<keyword evidence="2 8" id="KW-0349">Heme</keyword>
<dbReference type="SUPFAM" id="SSF46626">
    <property type="entry name" value="Cytochrome c"/>
    <property type="match status" value="2"/>
</dbReference>
<feature type="binding site" description="covalent" evidence="8">
    <location>
        <position position="229"/>
    </location>
    <ligand>
        <name>heme c</name>
        <dbReference type="ChEBI" id="CHEBI:61717"/>
        <label>2</label>
    </ligand>
</feature>